<evidence type="ECO:0000313" key="11">
    <source>
        <dbReference type="EMBL" id="EAK5102931.1"/>
    </source>
</evidence>
<keyword evidence="4 6" id="KW-0805">Transcription regulation</keyword>
<evidence type="ECO:0000313" key="20">
    <source>
        <dbReference type="Proteomes" id="UP000411403"/>
    </source>
</evidence>
<dbReference type="Proteomes" id="UP000365807">
    <property type="component" value="Unassembled WGS sequence"/>
</dbReference>
<accession>A0A0Q2I9U4</accession>
<dbReference type="EMBL" id="AACGUZ010000002">
    <property type="protein sequence ID" value="EAK5102931.1"/>
    <property type="molecule type" value="Genomic_DNA"/>
</dbReference>
<dbReference type="EMBL" id="AACQHW010000004">
    <property type="protein sequence ID" value="EAL6850833.1"/>
    <property type="molecule type" value="Genomic_DNA"/>
</dbReference>
<evidence type="ECO:0000256" key="1">
    <source>
        <dbReference type="ARBA" id="ARBA00005952"/>
    </source>
</evidence>
<dbReference type="SUPFAM" id="SSF48013">
    <property type="entry name" value="NusB-like"/>
    <property type="match status" value="1"/>
</dbReference>
<dbReference type="Proteomes" id="UP000361993">
    <property type="component" value="Unassembled WGS sequence"/>
</dbReference>
<dbReference type="AlphaFoldDB" id="A0A0Q2I9U4"/>
<dbReference type="EMBL" id="AACSIE010000004">
    <property type="protein sequence ID" value="EAL9204617.1"/>
    <property type="molecule type" value="Genomic_DNA"/>
</dbReference>
<evidence type="ECO:0000313" key="14">
    <source>
        <dbReference type="EMBL" id="EAL9204617.1"/>
    </source>
</evidence>
<comment type="caution">
    <text evidence="11">The sequence shown here is derived from an EMBL/GenBank/DDBJ whole genome shotgun (WGS) entry which is preliminary data.</text>
</comment>
<evidence type="ECO:0000256" key="3">
    <source>
        <dbReference type="ARBA" id="ARBA00022884"/>
    </source>
</evidence>
<dbReference type="EMBL" id="AACRQU010000001">
    <property type="protein sequence ID" value="EAL8415985.1"/>
    <property type="molecule type" value="Genomic_DNA"/>
</dbReference>
<evidence type="ECO:0000313" key="19">
    <source>
        <dbReference type="Proteomes" id="UP000409545"/>
    </source>
</evidence>
<dbReference type="Proteomes" id="UP000352088">
    <property type="component" value="Unassembled WGS sequence"/>
</dbReference>
<dbReference type="Gene3D" id="1.10.940.10">
    <property type="entry name" value="NusB-like"/>
    <property type="match status" value="1"/>
</dbReference>
<dbReference type="Proteomes" id="UP000557830">
    <property type="component" value="Unassembled WGS sequence"/>
</dbReference>
<reference evidence="9 17" key="1">
    <citation type="submission" date="2018-05" db="EMBL/GenBank/DDBJ databases">
        <authorList>
            <consortium name="GenomeTrakr network: Whole genome sequencing for foodborne pathogen traceback"/>
        </authorList>
    </citation>
    <scope>NUCLEOTIDE SEQUENCE [LARGE SCALE GENOMIC DNA]</scope>
    <source>
        <strain evidence="9 17">NC_C6016</strain>
    </source>
</reference>
<reference evidence="19 21" key="2">
    <citation type="submission" date="2018-05" db="EMBL/GenBank/DDBJ databases">
        <authorList>
            <consortium name="NARMS: The National Antimicrobial Resistance Monitoring System"/>
        </authorList>
    </citation>
    <scope>NUCLEOTIDE SEQUENCE [LARGE SCALE GENOMIC DNA]</scope>
    <source>
        <strain evidence="14 20">CVM N17C171</strain>
        <strain evidence="12 16">CVM N17C548</strain>
        <strain evidence="10 18">FSIS11807978</strain>
        <strain evidence="13 15">FSIS11812579</strain>
        <strain evidence="8 21">FSIS1609200</strain>
        <strain evidence="11 19">FSIS1711007</strain>
    </source>
</reference>
<comment type="function">
    <text evidence="6">Involved in transcription antitermination. Required for transcription of ribosomal RNA (rRNA) genes. Binds specifically to the boxA antiterminator sequence of the ribosomal RNA (rrn) operons.</text>
</comment>
<dbReference type="PANTHER" id="PTHR11078:SF3">
    <property type="entry name" value="ANTITERMINATION NUSB DOMAIN-CONTAINING PROTEIN"/>
    <property type="match status" value="1"/>
</dbReference>
<dbReference type="EMBL" id="AABUYW010000001">
    <property type="protein sequence ID" value="EAJ1076191.1"/>
    <property type="molecule type" value="Genomic_DNA"/>
</dbReference>
<dbReference type="GO" id="GO:0006353">
    <property type="term" value="P:DNA-templated transcription termination"/>
    <property type="evidence" value="ECO:0007669"/>
    <property type="project" value="UniProtKB-UniRule"/>
</dbReference>
<gene>
    <name evidence="6 11" type="primary">nusB</name>
    <name evidence="11" type="ORF">B9Q54_01390</name>
    <name evidence="8" type="ORF">BU953_00890</name>
    <name evidence="10" type="ORF">C6T04_03105</name>
    <name evidence="9" type="ORF">CJD00_07855</name>
    <name evidence="12" type="ORF">DSX26_05040</name>
    <name evidence="13" type="ORF">DYF97_00910</name>
    <name evidence="14" type="ORF">DYU70_05510</name>
</gene>
<keyword evidence="3 6" id="KW-0694">RNA-binding</keyword>
<evidence type="ECO:0000256" key="6">
    <source>
        <dbReference type="HAMAP-Rule" id="MF_00073"/>
    </source>
</evidence>
<dbReference type="InterPro" id="IPR011605">
    <property type="entry name" value="NusB_fam"/>
</dbReference>
<evidence type="ECO:0000313" key="21">
    <source>
        <dbReference type="Proteomes" id="UP000557830"/>
    </source>
</evidence>
<dbReference type="GO" id="GO:0031564">
    <property type="term" value="P:transcription antitermination"/>
    <property type="evidence" value="ECO:0007669"/>
    <property type="project" value="UniProtKB-KW"/>
</dbReference>
<evidence type="ECO:0000313" key="18">
    <source>
        <dbReference type="Proteomes" id="UP000365807"/>
    </source>
</evidence>
<evidence type="ECO:0000313" key="15">
    <source>
        <dbReference type="Proteomes" id="UP000333665"/>
    </source>
</evidence>
<evidence type="ECO:0000313" key="8">
    <source>
        <dbReference type="EMBL" id="EAJ1076191.1"/>
    </source>
</evidence>
<proteinExistence type="inferred from homology"/>
<evidence type="ECO:0000313" key="16">
    <source>
        <dbReference type="Proteomes" id="UP000352088"/>
    </source>
</evidence>
<evidence type="ECO:0000313" key="13">
    <source>
        <dbReference type="EMBL" id="EAL8415985.1"/>
    </source>
</evidence>
<dbReference type="Proteomes" id="UP000411403">
    <property type="component" value="Unassembled WGS sequence"/>
</dbReference>
<dbReference type="KEGG" id="ccoo:ATE51_03450"/>
<dbReference type="HAMAP" id="MF_00073">
    <property type="entry name" value="NusB"/>
    <property type="match status" value="1"/>
</dbReference>
<evidence type="ECO:0000256" key="2">
    <source>
        <dbReference type="ARBA" id="ARBA00022814"/>
    </source>
</evidence>
<evidence type="ECO:0000313" key="12">
    <source>
        <dbReference type="EMBL" id="EAL6850833.1"/>
    </source>
</evidence>
<dbReference type="KEGG" id="ccof:VC76_02005"/>
<feature type="domain" description="NusB/RsmB/TIM44" evidence="7">
    <location>
        <begin position="5"/>
        <end position="128"/>
    </location>
</feature>
<comment type="similarity">
    <text evidence="1 6">Belongs to the NusB family.</text>
</comment>
<evidence type="ECO:0000313" key="10">
    <source>
        <dbReference type="EMBL" id="EAK4357919.1"/>
    </source>
</evidence>
<dbReference type="EMBL" id="AACDUL010000015">
    <property type="protein sequence ID" value="EAK1510167.1"/>
    <property type="molecule type" value="Genomic_DNA"/>
</dbReference>
<dbReference type="Proteomes" id="UP000409545">
    <property type="component" value="Unassembled WGS sequence"/>
</dbReference>
<organism evidence="11 19">
    <name type="scientific">Campylobacter coli</name>
    <dbReference type="NCBI Taxonomy" id="195"/>
    <lineage>
        <taxon>Bacteria</taxon>
        <taxon>Pseudomonadati</taxon>
        <taxon>Campylobacterota</taxon>
        <taxon>Epsilonproteobacteria</taxon>
        <taxon>Campylobacterales</taxon>
        <taxon>Campylobacteraceae</taxon>
        <taxon>Campylobacter</taxon>
    </lineage>
</organism>
<protein>
    <recommendedName>
        <fullName evidence="6">Transcription antitermination protein NusB</fullName>
    </recommendedName>
    <alternativeName>
        <fullName evidence="6">Antitermination factor NusB</fullName>
    </alternativeName>
</protein>
<dbReference type="GeneID" id="66544616"/>
<dbReference type="InterPro" id="IPR035926">
    <property type="entry name" value="NusB-like_sf"/>
</dbReference>
<keyword evidence="5 6" id="KW-0804">Transcription</keyword>
<evidence type="ECO:0000256" key="5">
    <source>
        <dbReference type="ARBA" id="ARBA00023163"/>
    </source>
</evidence>
<dbReference type="RefSeq" id="WP_002778316.1">
    <property type="nucleotide sequence ID" value="NZ_AANHVQ020000005.1"/>
</dbReference>
<name>A0A0Q2I9U4_CAMCO</name>
<dbReference type="GO" id="GO:0005829">
    <property type="term" value="C:cytosol"/>
    <property type="evidence" value="ECO:0007669"/>
    <property type="project" value="TreeGrafter"/>
</dbReference>
<dbReference type="NCBIfam" id="TIGR01951">
    <property type="entry name" value="nusB"/>
    <property type="match status" value="1"/>
</dbReference>
<dbReference type="eggNOG" id="COG0781">
    <property type="taxonomic scope" value="Bacteria"/>
</dbReference>
<dbReference type="PANTHER" id="PTHR11078">
    <property type="entry name" value="N UTILIZATION SUBSTANCE PROTEIN B-RELATED"/>
    <property type="match status" value="1"/>
</dbReference>
<evidence type="ECO:0000313" key="17">
    <source>
        <dbReference type="Proteomes" id="UP000361993"/>
    </source>
</evidence>
<evidence type="ECO:0000259" key="7">
    <source>
        <dbReference type="Pfam" id="PF01029"/>
    </source>
</evidence>
<dbReference type="GO" id="GO:0003723">
    <property type="term" value="F:RNA binding"/>
    <property type="evidence" value="ECO:0007669"/>
    <property type="project" value="UniProtKB-UniRule"/>
</dbReference>
<evidence type="ECO:0000313" key="9">
    <source>
        <dbReference type="EMBL" id="EAK1510167.1"/>
    </source>
</evidence>
<dbReference type="EMBL" id="AACGFG010000003">
    <property type="protein sequence ID" value="EAK4357919.1"/>
    <property type="molecule type" value="Genomic_DNA"/>
</dbReference>
<dbReference type="Pfam" id="PF01029">
    <property type="entry name" value="NusB"/>
    <property type="match status" value="1"/>
</dbReference>
<dbReference type="InterPro" id="IPR006027">
    <property type="entry name" value="NusB_RsmB_TIM44"/>
</dbReference>
<dbReference type="Proteomes" id="UP000333665">
    <property type="component" value="Unassembled WGS sequence"/>
</dbReference>
<keyword evidence="2 6" id="KW-0889">Transcription antitermination</keyword>
<evidence type="ECO:0000256" key="4">
    <source>
        <dbReference type="ARBA" id="ARBA00023015"/>
    </source>
</evidence>
<sequence length="132" mass="15231">MATRHQVRQSVISLLYALEMNEKNENFIDEFLNEKKIRNEQKNFTLSLYEGIIKNLDDIDKNLNPYLNENEIEKLGHIERAILRLGAYELLFTDTPNAIVINEAIELAKELANDNSPKFINGVLDTLVKAKQ</sequence>